<feature type="compositionally biased region" description="Low complexity" evidence="3">
    <location>
        <begin position="201"/>
        <end position="211"/>
    </location>
</feature>
<dbReference type="KEGG" id="bdi:100822796"/>
<dbReference type="OrthoDB" id="636685at2759"/>
<name>I1GKR2_BRADI</name>
<dbReference type="RefSeq" id="XP_010232191.1">
    <property type="nucleotide sequence ID" value="XM_010233889.3"/>
</dbReference>
<evidence type="ECO:0000313" key="6">
    <source>
        <dbReference type="EnsemblPlants" id="KQK12055"/>
    </source>
</evidence>
<dbReference type="EMBL" id="CM000880">
    <property type="protein sequence ID" value="KQK12055.1"/>
    <property type="molecule type" value="Genomic_DNA"/>
</dbReference>
<dbReference type="HOGENOM" id="CLU_055925_0_0_1"/>
<feature type="domain" description="Transcription factor CBF/NF-Y/archaeal histone" evidence="4">
    <location>
        <begin position="214"/>
        <end position="276"/>
    </location>
</feature>
<evidence type="ECO:0000313" key="5">
    <source>
        <dbReference type="EMBL" id="KQK12055.1"/>
    </source>
</evidence>
<comment type="subcellular location">
    <subcellularLocation>
        <location evidence="1">Nucleus</location>
    </subcellularLocation>
</comment>
<evidence type="ECO:0000256" key="1">
    <source>
        <dbReference type="ARBA" id="ARBA00004123"/>
    </source>
</evidence>
<feature type="compositionally biased region" description="Basic and acidic residues" evidence="3">
    <location>
        <begin position="74"/>
        <end position="83"/>
    </location>
</feature>
<dbReference type="PANTHER" id="PTHR10252:SF93">
    <property type="entry name" value="DNA POLYMERASE II SUBUNIT B3-1"/>
    <property type="match status" value="1"/>
</dbReference>
<dbReference type="GO" id="GO:0046982">
    <property type="term" value="F:protein heterodimerization activity"/>
    <property type="evidence" value="ECO:0007669"/>
    <property type="project" value="InterPro"/>
</dbReference>
<dbReference type="InterPro" id="IPR050568">
    <property type="entry name" value="Transcr_DNA_Rep_Reg"/>
</dbReference>
<reference evidence="6" key="3">
    <citation type="submission" date="2018-08" db="UniProtKB">
        <authorList>
            <consortium name="EnsemblPlants"/>
        </authorList>
    </citation>
    <scope>IDENTIFICATION</scope>
    <source>
        <strain evidence="6">cv. Bd21</strain>
    </source>
</reference>
<dbReference type="eggNOG" id="KOG1657">
    <property type="taxonomic scope" value="Eukaryota"/>
</dbReference>
<sequence>MAGKKRAAATPAPPPSANCPDGAVASIPSAKRGRGRPKSTAPTAAKRGPGSAAPNSGAASELAAPKPGKIGALKKKEPQEEGSKRKKQQAAGGAEKATTPAKMMKKKGGGEAEPGSRKKKGKQESSGEAAEKPATAKKKKQASNGAEKATSPGKRKRGDAEKPKSAKKAPAAAEKPTPTKRKKKEDGEAEAKSGKKKGSPAKKAAAAAEPGSCSFPMSRVRLLMRDEDASMRATNETVFLINKASELFLEAFAKDAHQNALKERKKSIAYDNLSTSVCNQKRYKFLSDFVPLRVTAGDALKATAVDKP</sequence>
<dbReference type="Gene3D" id="1.10.20.10">
    <property type="entry name" value="Histone, subunit A"/>
    <property type="match status" value="1"/>
</dbReference>
<dbReference type="STRING" id="15368.I1GKR2"/>
<keyword evidence="7" id="KW-1185">Reference proteome</keyword>
<evidence type="ECO:0000256" key="2">
    <source>
        <dbReference type="ARBA" id="ARBA00023242"/>
    </source>
</evidence>
<dbReference type="Pfam" id="PF00808">
    <property type="entry name" value="CBFD_NFYB_HMF"/>
    <property type="match status" value="1"/>
</dbReference>
<dbReference type="FunFam" id="1.10.20.10:FF:000109">
    <property type="entry name" value="Nuclear factor Y subunit C10"/>
    <property type="match status" value="1"/>
</dbReference>
<evidence type="ECO:0000256" key="3">
    <source>
        <dbReference type="SAM" id="MobiDB-lite"/>
    </source>
</evidence>
<reference evidence="5" key="2">
    <citation type="submission" date="2017-06" db="EMBL/GenBank/DDBJ databases">
        <title>WGS assembly of Brachypodium distachyon.</title>
        <authorList>
            <consortium name="The International Brachypodium Initiative"/>
            <person name="Lucas S."/>
            <person name="Harmon-Smith M."/>
            <person name="Lail K."/>
            <person name="Tice H."/>
            <person name="Grimwood J."/>
            <person name="Bruce D."/>
            <person name="Barry K."/>
            <person name="Shu S."/>
            <person name="Lindquist E."/>
            <person name="Wang M."/>
            <person name="Pitluck S."/>
            <person name="Vogel J.P."/>
            <person name="Garvin D.F."/>
            <person name="Mockler T.C."/>
            <person name="Schmutz J."/>
            <person name="Rokhsar D."/>
            <person name="Bevan M.W."/>
        </authorList>
    </citation>
    <scope>NUCLEOTIDE SEQUENCE</scope>
    <source>
        <strain evidence="5">Bd21</strain>
    </source>
</reference>
<evidence type="ECO:0000259" key="4">
    <source>
        <dbReference type="Pfam" id="PF00808"/>
    </source>
</evidence>
<dbReference type="InterPro" id="IPR003958">
    <property type="entry name" value="CBFA_NFYB_domain"/>
</dbReference>
<dbReference type="GO" id="GO:0005634">
    <property type="term" value="C:nucleus"/>
    <property type="evidence" value="ECO:0000318"/>
    <property type="project" value="GO_Central"/>
</dbReference>
<dbReference type="GO" id="GO:0006355">
    <property type="term" value="P:regulation of DNA-templated transcription"/>
    <property type="evidence" value="ECO:0000318"/>
    <property type="project" value="GO_Central"/>
</dbReference>
<dbReference type="GeneID" id="100822796"/>
<dbReference type="OMA" id="CNQKRYK"/>
<dbReference type="PANTHER" id="PTHR10252">
    <property type="entry name" value="HISTONE-LIKE TRANSCRIPTION FACTOR CCAAT-RELATED"/>
    <property type="match status" value="1"/>
</dbReference>
<dbReference type="AlphaFoldDB" id="I1GKR2"/>
<dbReference type="Gramene" id="KQK12055">
    <property type="protein sequence ID" value="KQK12055"/>
    <property type="gene ID" value="BRADI_1g01300v3"/>
</dbReference>
<evidence type="ECO:0000313" key="7">
    <source>
        <dbReference type="Proteomes" id="UP000008810"/>
    </source>
</evidence>
<dbReference type="GO" id="GO:0000976">
    <property type="term" value="F:transcription cis-regulatory region binding"/>
    <property type="evidence" value="ECO:0000318"/>
    <property type="project" value="GO_Central"/>
</dbReference>
<feature type="region of interest" description="Disordered" evidence="3">
    <location>
        <begin position="1"/>
        <end position="212"/>
    </location>
</feature>
<dbReference type="InterPro" id="IPR009072">
    <property type="entry name" value="Histone-fold"/>
</dbReference>
<feature type="compositionally biased region" description="Low complexity" evidence="3">
    <location>
        <begin position="48"/>
        <end position="60"/>
    </location>
</feature>
<dbReference type="SUPFAM" id="SSF47113">
    <property type="entry name" value="Histone-fold"/>
    <property type="match status" value="1"/>
</dbReference>
<feature type="compositionally biased region" description="Basic and acidic residues" evidence="3">
    <location>
        <begin position="184"/>
        <end position="193"/>
    </location>
</feature>
<accession>I1GKR2</accession>
<gene>
    <name evidence="6" type="primary">LOC100822796</name>
    <name evidence="5" type="ORF">BRADI_1g01300v3</name>
</gene>
<feature type="compositionally biased region" description="Low complexity" evidence="3">
    <location>
        <begin position="89"/>
        <end position="102"/>
    </location>
</feature>
<reference evidence="5 6" key="1">
    <citation type="journal article" date="2010" name="Nature">
        <title>Genome sequencing and analysis of the model grass Brachypodium distachyon.</title>
        <authorList>
            <consortium name="International Brachypodium Initiative"/>
        </authorList>
    </citation>
    <scope>NUCLEOTIDE SEQUENCE [LARGE SCALE GENOMIC DNA]</scope>
    <source>
        <strain evidence="5">Bd21</strain>
        <strain evidence="6">cv. Bd21</strain>
    </source>
</reference>
<dbReference type="Proteomes" id="UP000008810">
    <property type="component" value="Chromosome 1"/>
</dbReference>
<keyword evidence="2" id="KW-0539">Nucleus</keyword>
<dbReference type="EnsemblPlants" id="KQK12055">
    <property type="protein sequence ID" value="KQK12055"/>
    <property type="gene ID" value="BRADI_1g01300v3"/>
</dbReference>
<protein>
    <recommendedName>
        <fullName evidence="4">Transcription factor CBF/NF-Y/archaeal histone domain-containing protein</fullName>
    </recommendedName>
</protein>
<organism evidence="5">
    <name type="scientific">Brachypodium distachyon</name>
    <name type="common">Purple false brome</name>
    <name type="synonym">Trachynia distachya</name>
    <dbReference type="NCBI Taxonomy" id="15368"/>
    <lineage>
        <taxon>Eukaryota</taxon>
        <taxon>Viridiplantae</taxon>
        <taxon>Streptophyta</taxon>
        <taxon>Embryophyta</taxon>
        <taxon>Tracheophyta</taxon>
        <taxon>Spermatophyta</taxon>
        <taxon>Magnoliopsida</taxon>
        <taxon>Liliopsida</taxon>
        <taxon>Poales</taxon>
        <taxon>Poaceae</taxon>
        <taxon>BOP clade</taxon>
        <taxon>Pooideae</taxon>
        <taxon>Stipodae</taxon>
        <taxon>Brachypodieae</taxon>
        <taxon>Brachypodium</taxon>
    </lineage>
</organism>
<proteinExistence type="predicted"/>
<feature type="compositionally biased region" description="Basic and acidic residues" evidence="3">
    <location>
        <begin position="108"/>
        <end position="131"/>
    </location>
</feature>